<dbReference type="Proteomes" id="UP000187609">
    <property type="component" value="Unassembled WGS sequence"/>
</dbReference>
<sequence>MAFLATTSPIHVLALLMLIFASTKIHAQGETAIGPCVVACGKQVVACVVKCTSTSDKCSQNCAVESINCMTSCIKERPPMAMIWDMDDSRDEASMEHTINFGLNPMY</sequence>
<keyword evidence="3" id="KW-1185">Reference proteome</keyword>
<name>A0A1J6KJ56_NICAT</name>
<dbReference type="OMA" id="VESINCM"/>
<proteinExistence type="predicted"/>
<gene>
    <name evidence="2" type="ORF">A4A49_32698</name>
</gene>
<dbReference type="EMBL" id="MJEQ01004048">
    <property type="protein sequence ID" value="OIT21871.1"/>
    <property type="molecule type" value="Genomic_DNA"/>
</dbReference>
<keyword evidence="1" id="KW-0732">Signal</keyword>
<feature type="signal peptide" evidence="1">
    <location>
        <begin position="1"/>
        <end position="27"/>
    </location>
</feature>
<dbReference type="Gramene" id="OIT21871">
    <property type="protein sequence ID" value="OIT21871"/>
    <property type="gene ID" value="A4A49_32698"/>
</dbReference>
<dbReference type="AlphaFoldDB" id="A0A1J6KJ56"/>
<feature type="chain" id="PRO_5012611162" description="Thionin-like protein 2" evidence="1">
    <location>
        <begin position="28"/>
        <end position="107"/>
    </location>
</feature>
<comment type="caution">
    <text evidence="2">The sequence shown here is derived from an EMBL/GenBank/DDBJ whole genome shotgun (WGS) entry which is preliminary data.</text>
</comment>
<evidence type="ECO:0000256" key="1">
    <source>
        <dbReference type="SAM" id="SignalP"/>
    </source>
</evidence>
<organism evidence="2 3">
    <name type="scientific">Nicotiana attenuata</name>
    <name type="common">Coyote tobacco</name>
    <dbReference type="NCBI Taxonomy" id="49451"/>
    <lineage>
        <taxon>Eukaryota</taxon>
        <taxon>Viridiplantae</taxon>
        <taxon>Streptophyta</taxon>
        <taxon>Embryophyta</taxon>
        <taxon>Tracheophyta</taxon>
        <taxon>Spermatophyta</taxon>
        <taxon>Magnoliopsida</taxon>
        <taxon>eudicotyledons</taxon>
        <taxon>Gunneridae</taxon>
        <taxon>Pentapetalae</taxon>
        <taxon>asterids</taxon>
        <taxon>lamiids</taxon>
        <taxon>Solanales</taxon>
        <taxon>Solanaceae</taxon>
        <taxon>Nicotianoideae</taxon>
        <taxon>Nicotianeae</taxon>
        <taxon>Nicotiana</taxon>
    </lineage>
</organism>
<protein>
    <recommendedName>
        <fullName evidence="4">Thionin-like protein 2</fullName>
    </recommendedName>
</protein>
<evidence type="ECO:0008006" key="4">
    <source>
        <dbReference type="Google" id="ProtNLM"/>
    </source>
</evidence>
<accession>A0A1J6KJ56</accession>
<evidence type="ECO:0000313" key="3">
    <source>
        <dbReference type="Proteomes" id="UP000187609"/>
    </source>
</evidence>
<reference evidence="2" key="1">
    <citation type="submission" date="2016-11" db="EMBL/GenBank/DDBJ databases">
        <title>The genome of Nicotiana attenuata.</title>
        <authorList>
            <person name="Xu S."/>
            <person name="Brockmoeller T."/>
            <person name="Gaquerel E."/>
            <person name="Navarro A."/>
            <person name="Kuhl H."/>
            <person name="Gase K."/>
            <person name="Ling Z."/>
            <person name="Zhou W."/>
            <person name="Kreitzer C."/>
            <person name="Stanke M."/>
            <person name="Tang H."/>
            <person name="Lyons E."/>
            <person name="Pandey P."/>
            <person name="Pandey S.P."/>
            <person name="Timmermann B."/>
            <person name="Baldwin I.T."/>
        </authorList>
    </citation>
    <scope>NUCLEOTIDE SEQUENCE [LARGE SCALE GENOMIC DNA]</scope>
    <source>
        <strain evidence="2">UT</strain>
    </source>
</reference>
<evidence type="ECO:0000313" key="2">
    <source>
        <dbReference type="EMBL" id="OIT21871.1"/>
    </source>
</evidence>